<protein>
    <submittedName>
        <fullName evidence="6">Methyltransferase domain-containing protein</fullName>
    </submittedName>
</protein>
<dbReference type="SUPFAM" id="SSF53335">
    <property type="entry name" value="S-adenosyl-L-methionine-dependent methyltransferases"/>
    <property type="match status" value="1"/>
</dbReference>
<dbReference type="PROSITE" id="PS01184">
    <property type="entry name" value="UBIE_2"/>
    <property type="match status" value="1"/>
</dbReference>
<dbReference type="GO" id="GO:0008168">
    <property type="term" value="F:methyltransferase activity"/>
    <property type="evidence" value="ECO:0007669"/>
    <property type="project" value="UniProtKB-KW"/>
</dbReference>
<evidence type="ECO:0000256" key="4">
    <source>
        <dbReference type="SAM" id="MobiDB-lite"/>
    </source>
</evidence>
<evidence type="ECO:0000256" key="1">
    <source>
        <dbReference type="ARBA" id="ARBA00022603"/>
    </source>
</evidence>
<dbReference type="GO" id="GO:0032259">
    <property type="term" value="P:methylation"/>
    <property type="evidence" value="ECO:0007669"/>
    <property type="project" value="UniProtKB-KW"/>
</dbReference>
<feature type="region of interest" description="Disordered" evidence="4">
    <location>
        <begin position="1"/>
        <end position="29"/>
    </location>
</feature>
<dbReference type="PANTHER" id="PTHR42912:SF93">
    <property type="entry name" value="N6-ADENOSINE-METHYLTRANSFERASE TMT1A"/>
    <property type="match status" value="1"/>
</dbReference>
<dbReference type="AlphaFoldDB" id="A0A9X2G9K7"/>
<keyword evidence="3" id="KW-0949">S-adenosyl-L-methionine</keyword>
<feature type="domain" description="Methyltransferase" evidence="5">
    <location>
        <begin position="78"/>
        <end position="174"/>
    </location>
</feature>
<dbReference type="Pfam" id="PF13649">
    <property type="entry name" value="Methyltransf_25"/>
    <property type="match status" value="1"/>
</dbReference>
<dbReference type="PANTHER" id="PTHR42912">
    <property type="entry name" value="METHYLTRANSFERASE"/>
    <property type="match status" value="1"/>
</dbReference>
<sequence>MSDAGTEAPRRTTTGKGPPMDHDILDQRTSEERDRDFLPGMGRPWLLPLYDVFSRLSGVRPVHERAAALADVAPGESVLDVGCGTANLSLAVLRAQPAARVTGLDPDGAALRVASRKAGRRRLALTLVQGFADRLPGADGSFDHVVSALALHHVPDGAREQFGREALRVLRPGGRVTIADFGSTGGDHGHGDHGHGHGQRRGRSAVAANPHTARNLEGGLLRLLADAGFTDAREVAHLDHRYGPLTFVQATRS</sequence>
<name>A0A9X2G9K7_9MICO</name>
<organism evidence="6 7">
    <name type="scientific">Promicromonospora thailandica</name>
    <dbReference type="NCBI Taxonomy" id="765201"/>
    <lineage>
        <taxon>Bacteria</taxon>
        <taxon>Bacillati</taxon>
        <taxon>Actinomycetota</taxon>
        <taxon>Actinomycetes</taxon>
        <taxon>Micrococcales</taxon>
        <taxon>Promicromonosporaceae</taxon>
        <taxon>Promicromonospora</taxon>
    </lineage>
</organism>
<evidence type="ECO:0000256" key="2">
    <source>
        <dbReference type="ARBA" id="ARBA00022679"/>
    </source>
</evidence>
<gene>
    <name evidence="6" type="ORF">APR03_002454</name>
</gene>
<accession>A0A9X2G9K7</accession>
<keyword evidence="1 6" id="KW-0489">Methyltransferase</keyword>
<dbReference type="Gene3D" id="3.40.50.150">
    <property type="entry name" value="Vaccinia Virus protein VP39"/>
    <property type="match status" value="1"/>
</dbReference>
<dbReference type="InterPro" id="IPR023576">
    <property type="entry name" value="UbiE/COQ5_MeTrFase_CS"/>
</dbReference>
<evidence type="ECO:0000313" key="7">
    <source>
        <dbReference type="Proteomes" id="UP001139493"/>
    </source>
</evidence>
<dbReference type="InterPro" id="IPR050508">
    <property type="entry name" value="Methyltransf_Superfamily"/>
</dbReference>
<evidence type="ECO:0000256" key="3">
    <source>
        <dbReference type="ARBA" id="ARBA00022691"/>
    </source>
</evidence>
<dbReference type="Proteomes" id="UP001139493">
    <property type="component" value="Unassembled WGS sequence"/>
</dbReference>
<evidence type="ECO:0000259" key="5">
    <source>
        <dbReference type="Pfam" id="PF13649"/>
    </source>
</evidence>
<comment type="caution">
    <text evidence="6">The sequence shown here is derived from an EMBL/GenBank/DDBJ whole genome shotgun (WGS) entry which is preliminary data.</text>
</comment>
<dbReference type="InterPro" id="IPR029063">
    <property type="entry name" value="SAM-dependent_MTases_sf"/>
</dbReference>
<feature type="region of interest" description="Disordered" evidence="4">
    <location>
        <begin position="181"/>
        <end position="204"/>
    </location>
</feature>
<dbReference type="InterPro" id="IPR041698">
    <property type="entry name" value="Methyltransf_25"/>
</dbReference>
<reference evidence="6" key="1">
    <citation type="submission" date="2022-06" db="EMBL/GenBank/DDBJ databases">
        <title>Genomic Encyclopedia of Archaeal and Bacterial Type Strains, Phase II (KMG-II): from individual species to whole genera.</title>
        <authorList>
            <person name="Goeker M."/>
        </authorList>
    </citation>
    <scope>NUCLEOTIDE SEQUENCE</scope>
    <source>
        <strain evidence="6">DSM 26652</strain>
    </source>
</reference>
<keyword evidence="2" id="KW-0808">Transferase</keyword>
<proteinExistence type="predicted"/>
<feature type="compositionally biased region" description="Basic and acidic residues" evidence="4">
    <location>
        <begin position="19"/>
        <end position="29"/>
    </location>
</feature>
<dbReference type="CDD" id="cd02440">
    <property type="entry name" value="AdoMet_MTases"/>
    <property type="match status" value="1"/>
</dbReference>
<keyword evidence="7" id="KW-1185">Reference proteome</keyword>
<evidence type="ECO:0000313" key="6">
    <source>
        <dbReference type="EMBL" id="MCP2265106.1"/>
    </source>
</evidence>
<dbReference type="EMBL" id="JAMTCS010000007">
    <property type="protein sequence ID" value="MCP2265106.1"/>
    <property type="molecule type" value="Genomic_DNA"/>
</dbReference>